<dbReference type="AlphaFoldDB" id="L9X0L3"/>
<dbReference type="EMBL" id="AOIB01000031">
    <property type="protein sequence ID" value="ELY55260.1"/>
    <property type="molecule type" value="Genomic_DNA"/>
</dbReference>
<evidence type="ECO:0000313" key="1">
    <source>
        <dbReference type="EMBL" id="ELY55260.1"/>
    </source>
</evidence>
<name>L9X0L3_9EURY</name>
<protein>
    <submittedName>
        <fullName evidence="1">Uncharacterized protein</fullName>
    </submittedName>
</protein>
<gene>
    <name evidence="1" type="ORF">C491_16122</name>
</gene>
<reference evidence="1 2" key="1">
    <citation type="journal article" date="2014" name="PLoS Genet.">
        <title>Phylogenetically driven sequencing of extremely halophilic archaea reveals strategies for static and dynamic osmo-response.</title>
        <authorList>
            <person name="Becker E.A."/>
            <person name="Seitzer P.M."/>
            <person name="Tritt A."/>
            <person name="Larsen D."/>
            <person name="Krusor M."/>
            <person name="Yao A.I."/>
            <person name="Wu D."/>
            <person name="Madern D."/>
            <person name="Eisen J.A."/>
            <person name="Darling A.E."/>
            <person name="Facciotti M.T."/>
        </authorList>
    </citation>
    <scope>NUCLEOTIDE SEQUENCE [LARGE SCALE GENOMIC DNA]</scope>
    <source>
        <strain evidence="1 2">DSM 10524</strain>
    </source>
</reference>
<dbReference type="STRING" id="1227497.C491_16122"/>
<organism evidence="1 2">
    <name type="scientific">Natronococcus amylolyticus DSM 10524</name>
    <dbReference type="NCBI Taxonomy" id="1227497"/>
    <lineage>
        <taxon>Archaea</taxon>
        <taxon>Methanobacteriati</taxon>
        <taxon>Methanobacteriota</taxon>
        <taxon>Stenosarchaea group</taxon>
        <taxon>Halobacteria</taxon>
        <taxon>Halobacteriales</taxon>
        <taxon>Natrialbaceae</taxon>
        <taxon>Natronococcus</taxon>
    </lineage>
</organism>
<accession>L9X0L3</accession>
<dbReference type="Proteomes" id="UP000011688">
    <property type="component" value="Unassembled WGS sequence"/>
</dbReference>
<proteinExistence type="predicted"/>
<comment type="caution">
    <text evidence="1">The sequence shown here is derived from an EMBL/GenBank/DDBJ whole genome shotgun (WGS) entry which is preliminary data.</text>
</comment>
<dbReference type="RefSeq" id="WP_005558029.1">
    <property type="nucleotide sequence ID" value="NZ_AOIB01000031.1"/>
</dbReference>
<evidence type="ECO:0000313" key="2">
    <source>
        <dbReference type="Proteomes" id="UP000011688"/>
    </source>
</evidence>
<sequence length="101" mass="10863">MLDIQTADHLEQRLNSVDSLDELQAFVAATSRELEEPSTEPIDTQREERVIGGLERLLGGIREKLETLAAEEGAESYQLSVAGGTTGLSVTVTVSYTSGNP</sequence>
<keyword evidence="2" id="KW-1185">Reference proteome</keyword>